<dbReference type="EMBL" id="SSHH01000004">
    <property type="protein sequence ID" value="TIX48940.1"/>
    <property type="molecule type" value="Genomic_DNA"/>
</dbReference>
<feature type="chain" id="PRO_5020256125" evidence="1">
    <location>
        <begin position="22"/>
        <end position="92"/>
    </location>
</feature>
<dbReference type="RefSeq" id="WP_136694514.1">
    <property type="nucleotide sequence ID" value="NZ_SSHH01000004.1"/>
</dbReference>
<gene>
    <name evidence="2" type="ORF">E5222_14475</name>
</gene>
<reference evidence="2 3" key="1">
    <citation type="submission" date="2019-04" db="EMBL/GenBank/DDBJ databases">
        <title>Altererythrobacter aquimixticola sp. nov., isolated from sediment of junction between the ocean and a freshwater spring.</title>
        <authorList>
            <person name="Yoon J.-H."/>
        </authorList>
    </citation>
    <scope>NUCLEOTIDE SEQUENCE [LARGE SCALE GENOMIC DNA]</scope>
    <source>
        <strain evidence="2 3">SSKS-13</strain>
    </source>
</reference>
<comment type="caution">
    <text evidence="2">The sequence shown here is derived from an EMBL/GenBank/DDBJ whole genome shotgun (WGS) entry which is preliminary data.</text>
</comment>
<sequence>MKTTARIAILTAATLALTACGSTTDASEDAIADNVEMPADQALTDTPMPVEDEAALTEDETALAEEGEGMDAMEAAETAEEIVAEDAEAAAE</sequence>
<protein>
    <submittedName>
        <fullName evidence="2">Uncharacterized protein</fullName>
    </submittedName>
</protein>
<keyword evidence="3" id="KW-1185">Reference proteome</keyword>
<dbReference type="AlphaFoldDB" id="A0A4T3F2V1"/>
<proteinExistence type="predicted"/>
<evidence type="ECO:0000256" key="1">
    <source>
        <dbReference type="SAM" id="SignalP"/>
    </source>
</evidence>
<accession>A0A4T3F2V1</accession>
<dbReference type="PROSITE" id="PS51257">
    <property type="entry name" value="PROKAR_LIPOPROTEIN"/>
    <property type="match status" value="1"/>
</dbReference>
<name>A0A4T3F2V1_9SPHN</name>
<feature type="signal peptide" evidence="1">
    <location>
        <begin position="1"/>
        <end position="21"/>
    </location>
</feature>
<evidence type="ECO:0000313" key="2">
    <source>
        <dbReference type="EMBL" id="TIX48940.1"/>
    </source>
</evidence>
<dbReference type="Proteomes" id="UP000309389">
    <property type="component" value="Unassembled WGS sequence"/>
</dbReference>
<organism evidence="2 3">
    <name type="scientific">Alteraurantiacibacter aquimixticola</name>
    <dbReference type="NCBI Taxonomy" id="2489173"/>
    <lineage>
        <taxon>Bacteria</taxon>
        <taxon>Pseudomonadati</taxon>
        <taxon>Pseudomonadota</taxon>
        <taxon>Alphaproteobacteria</taxon>
        <taxon>Sphingomonadales</taxon>
        <taxon>Erythrobacteraceae</taxon>
        <taxon>Alteraurantiacibacter</taxon>
    </lineage>
</organism>
<keyword evidence="1" id="KW-0732">Signal</keyword>
<evidence type="ECO:0000313" key="3">
    <source>
        <dbReference type="Proteomes" id="UP000309389"/>
    </source>
</evidence>